<organism evidence="1 2">
    <name type="scientific">Dreissena polymorpha</name>
    <name type="common">Zebra mussel</name>
    <name type="synonym">Mytilus polymorpha</name>
    <dbReference type="NCBI Taxonomy" id="45954"/>
    <lineage>
        <taxon>Eukaryota</taxon>
        <taxon>Metazoa</taxon>
        <taxon>Spiralia</taxon>
        <taxon>Lophotrochozoa</taxon>
        <taxon>Mollusca</taxon>
        <taxon>Bivalvia</taxon>
        <taxon>Autobranchia</taxon>
        <taxon>Heteroconchia</taxon>
        <taxon>Euheterodonta</taxon>
        <taxon>Imparidentia</taxon>
        <taxon>Neoheterodontei</taxon>
        <taxon>Myida</taxon>
        <taxon>Dreissenoidea</taxon>
        <taxon>Dreissenidae</taxon>
        <taxon>Dreissena</taxon>
    </lineage>
</organism>
<gene>
    <name evidence="1" type="ORF">DPMN_137469</name>
</gene>
<protein>
    <submittedName>
        <fullName evidence="1">Uncharacterized protein</fullName>
    </submittedName>
</protein>
<proteinExistence type="predicted"/>
<keyword evidence="2" id="KW-1185">Reference proteome</keyword>
<evidence type="ECO:0000313" key="2">
    <source>
        <dbReference type="Proteomes" id="UP000828390"/>
    </source>
</evidence>
<reference evidence="1" key="2">
    <citation type="submission" date="2020-11" db="EMBL/GenBank/DDBJ databases">
        <authorList>
            <person name="McCartney M.A."/>
            <person name="Auch B."/>
            <person name="Kono T."/>
            <person name="Mallez S."/>
            <person name="Becker A."/>
            <person name="Gohl D.M."/>
            <person name="Silverstein K.A.T."/>
            <person name="Koren S."/>
            <person name="Bechman K.B."/>
            <person name="Herman A."/>
            <person name="Abrahante J.E."/>
            <person name="Garbe J."/>
        </authorList>
    </citation>
    <scope>NUCLEOTIDE SEQUENCE</scope>
    <source>
        <strain evidence="1">Duluth1</strain>
        <tissue evidence="1">Whole animal</tissue>
    </source>
</reference>
<dbReference type="Proteomes" id="UP000828390">
    <property type="component" value="Unassembled WGS sequence"/>
</dbReference>
<evidence type="ECO:0000313" key="1">
    <source>
        <dbReference type="EMBL" id="KAH3809106.1"/>
    </source>
</evidence>
<name>A0A9D4JDN9_DREPO</name>
<dbReference type="AlphaFoldDB" id="A0A9D4JDN9"/>
<dbReference type="EMBL" id="JAIWYP010000006">
    <property type="protein sequence ID" value="KAH3809106.1"/>
    <property type="molecule type" value="Genomic_DNA"/>
</dbReference>
<sequence length="137" mass="16050">MKGRITVEDGKAMYSTDTLQYKSTMDSDFNNKRRTYIDSLKKNIRNRLRKEDSDVFSDLSKVLEPDTVKDTPHVECLKYRSSLKPEKLDILLKISMLGSDIQHFDPVPAVTRWRRVKTRRTGRLKEVYKPRKKAKTG</sequence>
<comment type="caution">
    <text evidence="1">The sequence shown here is derived from an EMBL/GenBank/DDBJ whole genome shotgun (WGS) entry which is preliminary data.</text>
</comment>
<accession>A0A9D4JDN9</accession>
<reference evidence="1" key="1">
    <citation type="journal article" date="2019" name="bioRxiv">
        <title>The Genome of the Zebra Mussel, Dreissena polymorpha: A Resource for Invasive Species Research.</title>
        <authorList>
            <person name="McCartney M.A."/>
            <person name="Auch B."/>
            <person name="Kono T."/>
            <person name="Mallez S."/>
            <person name="Zhang Y."/>
            <person name="Obille A."/>
            <person name="Becker A."/>
            <person name="Abrahante J.E."/>
            <person name="Garbe J."/>
            <person name="Badalamenti J.P."/>
            <person name="Herman A."/>
            <person name="Mangelson H."/>
            <person name="Liachko I."/>
            <person name="Sullivan S."/>
            <person name="Sone E.D."/>
            <person name="Koren S."/>
            <person name="Silverstein K.A.T."/>
            <person name="Beckman K.B."/>
            <person name="Gohl D.M."/>
        </authorList>
    </citation>
    <scope>NUCLEOTIDE SEQUENCE</scope>
    <source>
        <strain evidence="1">Duluth1</strain>
        <tissue evidence="1">Whole animal</tissue>
    </source>
</reference>